<comment type="caution">
    <text evidence="1">The sequence shown here is derived from an EMBL/GenBank/DDBJ whole genome shotgun (WGS) entry which is preliminary data.</text>
</comment>
<dbReference type="EMBL" id="JABSTR010002230">
    <property type="protein sequence ID" value="KAH9384369.1"/>
    <property type="molecule type" value="Genomic_DNA"/>
</dbReference>
<reference evidence="1 2" key="1">
    <citation type="journal article" date="2020" name="Cell">
        <title>Large-Scale Comparative Analyses of Tick Genomes Elucidate Their Genetic Diversity and Vector Capacities.</title>
        <authorList>
            <consortium name="Tick Genome and Microbiome Consortium (TIGMIC)"/>
            <person name="Jia N."/>
            <person name="Wang J."/>
            <person name="Shi W."/>
            <person name="Du L."/>
            <person name="Sun Y."/>
            <person name="Zhan W."/>
            <person name="Jiang J.F."/>
            <person name="Wang Q."/>
            <person name="Zhang B."/>
            <person name="Ji P."/>
            <person name="Bell-Sakyi L."/>
            <person name="Cui X.M."/>
            <person name="Yuan T.T."/>
            <person name="Jiang B.G."/>
            <person name="Yang W.F."/>
            <person name="Lam T.T."/>
            <person name="Chang Q.C."/>
            <person name="Ding S.J."/>
            <person name="Wang X.J."/>
            <person name="Zhu J.G."/>
            <person name="Ruan X.D."/>
            <person name="Zhao L."/>
            <person name="Wei J.T."/>
            <person name="Ye R.Z."/>
            <person name="Que T.C."/>
            <person name="Du C.H."/>
            <person name="Zhou Y.H."/>
            <person name="Cheng J.X."/>
            <person name="Dai P.F."/>
            <person name="Guo W.B."/>
            <person name="Han X.H."/>
            <person name="Huang E.J."/>
            <person name="Li L.F."/>
            <person name="Wei W."/>
            <person name="Gao Y.C."/>
            <person name="Liu J.Z."/>
            <person name="Shao H.Z."/>
            <person name="Wang X."/>
            <person name="Wang C.C."/>
            <person name="Yang T.C."/>
            <person name="Huo Q.B."/>
            <person name="Li W."/>
            <person name="Chen H.Y."/>
            <person name="Chen S.E."/>
            <person name="Zhou L.G."/>
            <person name="Ni X.B."/>
            <person name="Tian J.H."/>
            <person name="Sheng Y."/>
            <person name="Liu T."/>
            <person name="Pan Y.S."/>
            <person name="Xia L.Y."/>
            <person name="Li J."/>
            <person name="Zhao F."/>
            <person name="Cao W.C."/>
        </authorList>
    </citation>
    <scope>NUCLEOTIDE SEQUENCE [LARGE SCALE GENOMIC DNA]</scope>
    <source>
        <strain evidence="1">HaeL-2018</strain>
    </source>
</reference>
<name>A0A9J6HBQ7_HAELO</name>
<accession>A0A9J6HBQ7</accession>
<evidence type="ECO:0008006" key="3">
    <source>
        <dbReference type="Google" id="ProtNLM"/>
    </source>
</evidence>
<proteinExistence type="predicted"/>
<dbReference type="OrthoDB" id="6782675at2759"/>
<keyword evidence="2" id="KW-1185">Reference proteome</keyword>
<evidence type="ECO:0000313" key="2">
    <source>
        <dbReference type="Proteomes" id="UP000821853"/>
    </source>
</evidence>
<organism evidence="1 2">
    <name type="scientific">Haemaphysalis longicornis</name>
    <name type="common">Bush tick</name>
    <dbReference type="NCBI Taxonomy" id="44386"/>
    <lineage>
        <taxon>Eukaryota</taxon>
        <taxon>Metazoa</taxon>
        <taxon>Ecdysozoa</taxon>
        <taxon>Arthropoda</taxon>
        <taxon>Chelicerata</taxon>
        <taxon>Arachnida</taxon>
        <taxon>Acari</taxon>
        <taxon>Parasitiformes</taxon>
        <taxon>Ixodida</taxon>
        <taxon>Ixodoidea</taxon>
        <taxon>Ixodidae</taxon>
        <taxon>Haemaphysalinae</taxon>
        <taxon>Haemaphysalis</taxon>
    </lineage>
</organism>
<dbReference type="AlphaFoldDB" id="A0A9J6HBQ7"/>
<evidence type="ECO:0000313" key="1">
    <source>
        <dbReference type="EMBL" id="KAH9384369.1"/>
    </source>
</evidence>
<sequence length="110" mass="12444">MPADKDGGFLVLPSETRGSEAILSHFKKCNEVDLKGLGLRVKNSKKSCLEMFFAGKTHKVDCPLRVIISERGTWQKTMGLFIQQKLKLLTIEDLFLVRNSNEVGVFFQLK</sequence>
<dbReference type="Proteomes" id="UP000821853">
    <property type="component" value="Unassembled WGS sequence"/>
</dbReference>
<dbReference type="VEuPathDB" id="VectorBase:HLOH_043352"/>
<gene>
    <name evidence="1" type="ORF">HPB48_026376</name>
</gene>
<protein>
    <recommendedName>
        <fullName evidence="3">Tick transposon</fullName>
    </recommendedName>
</protein>